<reference evidence="4 5" key="1">
    <citation type="journal article" date="2013" name="Nature">
        <title>Insights into bilaterian evolution from three spiralian genomes.</title>
        <authorList>
            <person name="Simakov O."/>
            <person name="Marletaz F."/>
            <person name="Cho S.J."/>
            <person name="Edsinger-Gonzales E."/>
            <person name="Havlak P."/>
            <person name="Hellsten U."/>
            <person name="Kuo D.H."/>
            <person name="Larsson T."/>
            <person name="Lv J."/>
            <person name="Arendt D."/>
            <person name="Savage R."/>
            <person name="Osoegawa K."/>
            <person name="de Jong P."/>
            <person name="Grimwood J."/>
            <person name="Chapman J.A."/>
            <person name="Shapiro H."/>
            <person name="Aerts A."/>
            <person name="Otillar R.P."/>
            <person name="Terry A.Y."/>
            <person name="Boore J.L."/>
            <person name="Grigoriev I.V."/>
            <person name="Lindberg D.R."/>
            <person name="Seaver E.C."/>
            <person name="Weisblat D.A."/>
            <person name="Putnam N.H."/>
            <person name="Rokhsar D.S."/>
        </authorList>
    </citation>
    <scope>NUCLEOTIDE SEQUENCE [LARGE SCALE GENOMIC DNA]</scope>
</reference>
<accession>V3ZBJ0</accession>
<dbReference type="AlphaFoldDB" id="V3ZBJ0"/>
<dbReference type="KEGG" id="lgi:LOTGIDRAFT_234666"/>
<dbReference type="PANTHER" id="PTHR18870:SF9">
    <property type="entry name" value="PROTEIN TAG-278-RELATED"/>
    <property type="match status" value="1"/>
</dbReference>
<protein>
    <recommendedName>
        <fullName evidence="6">Protein FAM184A/B N-terminal domain-containing protein</fullName>
    </recommendedName>
</protein>
<sequence length="383" mass="44543">MDKPKKTFEFRMSKKVAELTQVVHMLFTRNHEKEIEMEALKDAYEHEIELVIKDAKNKISLLEKQISELLKNRQKNSEKQLDLKAMRDEYERKVKDLESSLHDEKTECQNLRDLLINAQGDIEKLRCGVSDQIVHKNEELKRKEVEMDKLRKRSAILEKNLKETEREMTLTMREAENNAAKLREEITHIHSALDDSYQTRESLHSRIKQLEADLKSYKRDFSRKVTETVANQVGRLSKSVHYSESEELEKLRKEIQKYRLELSNRDCNFNRMFTEKQPIFIDQRSNGAKTNGHHPNSATSSHTNGVTSASPSPQLSSAFYRRERSFSQIISLPSEDQKSAIQRPCSAADLGQLPKIAATYSDRAKISKLVKPKPLPREMLFSK</sequence>
<evidence type="ECO:0008006" key="6">
    <source>
        <dbReference type="Google" id="ProtNLM"/>
    </source>
</evidence>
<keyword evidence="1 2" id="KW-0175">Coiled coil</keyword>
<proteinExistence type="predicted"/>
<dbReference type="GeneID" id="20249607"/>
<gene>
    <name evidence="4" type="ORF">LOTGIDRAFT_234666</name>
</gene>
<dbReference type="PANTHER" id="PTHR18870">
    <property type="entry name" value="PROTEIN TAG-278-RELATED"/>
    <property type="match status" value="1"/>
</dbReference>
<dbReference type="OMA" id="VKNHERE"/>
<keyword evidence="5" id="KW-1185">Reference proteome</keyword>
<evidence type="ECO:0000313" key="4">
    <source>
        <dbReference type="EMBL" id="ESO88373.1"/>
    </source>
</evidence>
<organism evidence="4 5">
    <name type="scientific">Lottia gigantea</name>
    <name type="common">Giant owl limpet</name>
    <dbReference type="NCBI Taxonomy" id="225164"/>
    <lineage>
        <taxon>Eukaryota</taxon>
        <taxon>Metazoa</taxon>
        <taxon>Spiralia</taxon>
        <taxon>Lophotrochozoa</taxon>
        <taxon>Mollusca</taxon>
        <taxon>Gastropoda</taxon>
        <taxon>Patellogastropoda</taxon>
        <taxon>Lottioidea</taxon>
        <taxon>Lottiidae</taxon>
        <taxon>Lottia</taxon>
    </lineage>
</organism>
<dbReference type="Proteomes" id="UP000030746">
    <property type="component" value="Unassembled WGS sequence"/>
</dbReference>
<dbReference type="EMBL" id="KB202719">
    <property type="protein sequence ID" value="ESO88373.1"/>
    <property type="molecule type" value="Genomic_DNA"/>
</dbReference>
<feature type="region of interest" description="Disordered" evidence="3">
    <location>
        <begin position="285"/>
        <end position="314"/>
    </location>
</feature>
<feature type="coiled-coil region" evidence="2">
    <location>
        <begin position="45"/>
        <end position="268"/>
    </location>
</feature>
<dbReference type="OrthoDB" id="75801at2759"/>
<evidence type="ECO:0000313" key="5">
    <source>
        <dbReference type="Proteomes" id="UP000030746"/>
    </source>
</evidence>
<evidence type="ECO:0000256" key="2">
    <source>
        <dbReference type="SAM" id="Coils"/>
    </source>
</evidence>
<evidence type="ECO:0000256" key="1">
    <source>
        <dbReference type="ARBA" id="ARBA00023054"/>
    </source>
</evidence>
<dbReference type="HOGENOM" id="CLU_722179_0_0_1"/>
<dbReference type="CTD" id="20249607"/>
<dbReference type="RefSeq" id="XP_009061078.1">
    <property type="nucleotide sequence ID" value="XM_009062830.1"/>
</dbReference>
<name>V3ZBJ0_LOTGI</name>
<evidence type="ECO:0000256" key="3">
    <source>
        <dbReference type="SAM" id="MobiDB-lite"/>
    </source>
</evidence>